<reference evidence="2" key="1">
    <citation type="submission" date="2019-10" db="EMBL/GenBank/DDBJ databases">
        <title>Draft genome sequence of Panacibacter sp. KCS-6.</title>
        <authorList>
            <person name="Yim K.J."/>
        </authorList>
    </citation>
    <scope>NUCLEOTIDE SEQUENCE</scope>
    <source>
        <strain evidence="2">KCS-6</strain>
    </source>
</reference>
<protein>
    <recommendedName>
        <fullName evidence="4">GH16 domain-containing protein</fullName>
    </recommendedName>
</protein>
<dbReference type="RefSeq" id="WP_171609998.1">
    <property type="nucleotide sequence ID" value="NZ_WHPF01000028.1"/>
</dbReference>
<gene>
    <name evidence="2" type="ORF">GD597_21470</name>
</gene>
<keyword evidence="1" id="KW-0732">Signal</keyword>
<dbReference type="GO" id="GO:0005975">
    <property type="term" value="P:carbohydrate metabolic process"/>
    <property type="evidence" value="ECO:0007669"/>
    <property type="project" value="UniProtKB-ARBA"/>
</dbReference>
<feature type="signal peptide" evidence="1">
    <location>
        <begin position="1"/>
        <end position="20"/>
    </location>
</feature>
<dbReference type="AlphaFoldDB" id="A0A8J8FIY0"/>
<evidence type="ECO:0008006" key="4">
    <source>
        <dbReference type="Google" id="ProtNLM"/>
    </source>
</evidence>
<name>A0A8J8FIY0_9BACT</name>
<dbReference type="InterPro" id="IPR013320">
    <property type="entry name" value="ConA-like_dom_sf"/>
</dbReference>
<sequence>MKKSCFSIFFLVLFSCTKNTNIIMPHSAMQSGNANNIQSTLQFAGRVWDVTNATVGKIGPGPNYFAANNVWVDTSGNLHLMIKRNPANRKWYCAQLSTQQSLGYGTYQFWVEGAIDKLDKNVVLGLFNYSGHDGYDEMDIEMARWGNANNANLNYTVYPDWDDRNSGFTPQSFSQNMLLNGTYSTHRFRRTASFVRYQSLNGFTNANTNAFAAFTVNKPPFSVSKYNMPVYMNLWLFTGKAPSDGKDVEVIIHAFNYMP</sequence>
<evidence type="ECO:0000313" key="2">
    <source>
        <dbReference type="EMBL" id="NNV58043.1"/>
    </source>
</evidence>
<dbReference type="Gene3D" id="2.60.120.200">
    <property type="match status" value="1"/>
</dbReference>
<dbReference type="EMBL" id="WHPF01000028">
    <property type="protein sequence ID" value="NNV58043.1"/>
    <property type="molecule type" value="Genomic_DNA"/>
</dbReference>
<evidence type="ECO:0000313" key="3">
    <source>
        <dbReference type="Proteomes" id="UP000598971"/>
    </source>
</evidence>
<accession>A0A8J8FIY0</accession>
<evidence type="ECO:0000256" key="1">
    <source>
        <dbReference type="SAM" id="SignalP"/>
    </source>
</evidence>
<dbReference type="Proteomes" id="UP000598971">
    <property type="component" value="Unassembled WGS sequence"/>
</dbReference>
<comment type="caution">
    <text evidence="2">The sequence shown here is derived from an EMBL/GenBank/DDBJ whole genome shotgun (WGS) entry which is preliminary data.</text>
</comment>
<dbReference type="SUPFAM" id="SSF49899">
    <property type="entry name" value="Concanavalin A-like lectins/glucanases"/>
    <property type="match status" value="1"/>
</dbReference>
<organism evidence="2 3">
    <name type="scientific">Limnovirga soli</name>
    <dbReference type="NCBI Taxonomy" id="2656915"/>
    <lineage>
        <taxon>Bacteria</taxon>
        <taxon>Pseudomonadati</taxon>
        <taxon>Bacteroidota</taxon>
        <taxon>Chitinophagia</taxon>
        <taxon>Chitinophagales</taxon>
        <taxon>Chitinophagaceae</taxon>
        <taxon>Limnovirga</taxon>
    </lineage>
</organism>
<keyword evidence="3" id="KW-1185">Reference proteome</keyword>
<dbReference type="PROSITE" id="PS51257">
    <property type="entry name" value="PROKAR_LIPOPROTEIN"/>
    <property type="match status" value="1"/>
</dbReference>
<proteinExistence type="predicted"/>
<dbReference type="GO" id="GO:0004553">
    <property type="term" value="F:hydrolase activity, hydrolyzing O-glycosyl compounds"/>
    <property type="evidence" value="ECO:0007669"/>
    <property type="project" value="UniProtKB-ARBA"/>
</dbReference>
<dbReference type="CDD" id="cd00413">
    <property type="entry name" value="Glyco_hydrolase_16"/>
    <property type="match status" value="1"/>
</dbReference>
<feature type="chain" id="PRO_5035328694" description="GH16 domain-containing protein" evidence="1">
    <location>
        <begin position="21"/>
        <end position="259"/>
    </location>
</feature>